<accession>A0A0K6ILT7</accession>
<organism evidence="3 4">
    <name type="scientific">Marinomonas fungiae</name>
    <dbReference type="NCBI Taxonomy" id="1137284"/>
    <lineage>
        <taxon>Bacteria</taxon>
        <taxon>Pseudomonadati</taxon>
        <taxon>Pseudomonadota</taxon>
        <taxon>Gammaproteobacteria</taxon>
        <taxon>Oceanospirillales</taxon>
        <taxon>Oceanospirillaceae</taxon>
        <taxon>Marinomonas</taxon>
    </lineage>
</organism>
<name>A0A0K6ILT7_9GAMM</name>
<protein>
    <submittedName>
        <fullName evidence="3">Uncharacterized protein YydD, contains DUF2326 domain</fullName>
    </submittedName>
</protein>
<proteinExistence type="predicted"/>
<dbReference type="Pfam" id="PF10088">
    <property type="entry name" value="DUF2326"/>
    <property type="match status" value="1"/>
</dbReference>
<dbReference type="STRING" id="1137284.GCA_001418205_01922"/>
<sequence length="573" mass="65999">MQLISLEANKPSFNTVHFNPKGLTLIIGKSTSTDKNNTYNGVGKSLLLQLVNFCLGSNKIPAFEQHLSGWEFTLSFKVGDKIFTANRAAKNQNKIYLNDKEFGQTAFNAEMERMLVDIPEDSPYLTFRTVLSRFYRTGRGSYVSSLATAKEQPFSSLVNNAFLLELDLDYVYQKRNTRKRYQELEKFEKSFKNDPVIREYYTGDLDVEFEISRLKQDVKKLESDIKNYNVAENYAAIQSEADGMAEKLSQMKNRLYYLNTSIKNIKYSMSLYQDMDLEKVYSLYGEITELFKEGTLQTLENVTAFHKSIHIKRSERLAKELKTLSATHLEEEKSKNELQKAFDEKIKLLAKSRALDFFAAINAQLAELKSKLSKLQDYKNISAHSKKEMAEAQKELSSQEVTTIEYLEAYKEQEHPVYLGFSDLANEFYPEVPAGISIKNNEGNNQERFKISAKIQNDASDGINEVKIFCYDLNNLINSRVHHFQSIFHDSRMFSDIDPRQRAILLQLAHKLTKEYGKQYIATINEDQLTSLKDVLAEEEFEEIIGTVTLELKDDSPESKLLGVQIDMQYEKD</sequence>
<evidence type="ECO:0000259" key="2">
    <source>
        <dbReference type="Pfam" id="PF10088"/>
    </source>
</evidence>
<feature type="domain" description="DUF2326" evidence="2">
    <location>
        <begin position="425"/>
        <end position="565"/>
    </location>
</feature>
<dbReference type="RefSeq" id="WP_055463016.1">
    <property type="nucleotide sequence ID" value="NZ_CYHG01000005.1"/>
</dbReference>
<gene>
    <name evidence="3" type="ORF">Ga0061065_105155</name>
</gene>
<feature type="coiled-coil region" evidence="1">
    <location>
        <begin position="211"/>
        <end position="254"/>
    </location>
</feature>
<evidence type="ECO:0000313" key="4">
    <source>
        <dbReference type="Proteomes" id="UP000182769"/>
    </source>
</evidence>
<dbReference type="EMBL" id="CYHG01000005">
    <property type="protein sequence ID" value="CUB04063.1"/>
    <property type="molecule type" value="Genomic_DNA"/>
</dbReference>
<feature type="coiled-coil region" evidence="1">
    <location>
        <begin position="358"/>
        <end position="395"/>
    </location>
</feature>
<dbReference type="InterPro" id="IPR018760">
    <property type="entry name" value="DUF2326"/>
</dbReference>
<dbReference type="AlphaFoldDB" id="A0A0K6ILT7"/>
<dbReference type="OrthoDB" id="9774685at2"/>
<reference evidence="4" key="1">
    <citation type="submission" date="2015-08" db="EMBL/GenBank/DDBJ databases">
        <authorList>
            <person name="Varghese N."/>
        </authorList>
    </citation>
    <scope>NUCLEOTIDE SEQUENCE [LARGE SCALE GENOMIC DNA]</scope>
    <source>
        <strain evidence="4">JCM 18476</strain>
    </source>
</reference>
<evidence type="ECO:0000256" key="1">
    <source>
        <dbReference type="SAM" id="Coils"/>
    </source>
</evidence>
<keyword evidence="4" id="KW-1185">Reference proteome</keyword>
<dbReference type="Proteomes" id="UP000182769">
    <property type="component" value="Unassembled WGS sequence"/>
</dbReference>
<keyword evidence="1" id="KW-0175">Coiled coil</keyword>
<evidence type="ECO:0000313" key="3">
    <source>
        <dbReference type="EMBL" id="CUB04063.1"/>
    </source>
</evidence>